<reference evidence="3" key="1">
    <citation type="submission" date="2014-07" db="EMBL/GenBank/DDBJ databases">
        <authorList>
            <person name="Ciesielski A.L."/>
            <person name="Cooling G.T."/>
            <person name="Frankie M.C."/>
            <person name="Lierz K.L."/>
            <person name="Miller C.S."/>
            <person name="Rackow A.R."/>
            <person name="Uddin N."/>
            <person name="Dean M.A."/>
        </authorList>
    </citation>
    <scope>NUCLEOTIDE SEQUENCE</scope>
</reference>
<dbReference type="EMBL" id="KM267654">
    <property type="protein sequence ID" value="AIU94780.1"/>
    <property type="molecule type" value="mRNA"/>
</dbReference>
<proteinExistence type="evidence at transcript level"/>
<sequence length="159" mass="17086">MILLYVLSVVCVAYGQDNPCVVDGENVEDGHYLITCKSYVWCIQGTPAVVECPIGEVYNADKDPPGCDDKGNVGAPCGTERDCAGRSDGWYPVCEAEAGWDECELFYSCVGETDMGTEQCPDGLVFDPKEEVCNWPASTCVPCGTSVDEEICADVPDVC</sequence>
<protein>
    <recommendedName>
        <fullName evidence="2">Chitin-binding type-2 domain-containing protein</fullName>
    </recommendedName>
</protein>
<dbReference type="SUPFAM" id="SSF57625">
    <property type="entry name" value="Invertebrate chitin-binding proteins"/>
    <property type="match status" value="2"/>
</dbReference>
<name>A0A0A0R225_9ANNE</name>
<dbReference type="GO" id="GO:0005576">
    <property type="term" value="C:extracellular region"/>
    <property type="evidence" value="ECO:0007669"/>
    <property type="project" value="InterPro"/>
</dbReference>
<evidence type="ECO:0000256" key="1">
    <source>
        <dbReference type="SAM" id="SignalP"/>
    </source>
</evidence>
<dbReference type="SMART" id="SM00494">
    <property type="entry name" value="ChtBD2"/>
    <property type="match status" value="2"/>
</dbReference>
<keyword evidence="1" id="KW-0732">Signal</keyword>
<dbReference type="Gene3D" id="2.170.140.10">
    <property type="entry name" value="Chitin binding domain"/>
    <property type="match status" value="2"/>
</dbReference>
<dbReference type="InterPro" id="IPR002557">
    <property type="entry name" value="Chitin-bd_dom"/>
</dbReference>
<dbReference type="PROSITE" id="PS50940">
    <property type="entry name" value="CHIT_BIND_II"/>
    <property type="match status" value="2"/>
</dbReference>
<accession>A0A0A0R225</accession>
<feature type="chain" id="PRO_5012181335" description="Chitin-binding type-2 domain-containing protein" evidence="1">
    <location>
        <begin position="16"/>
        <end position="159"/>
    </location>
</feature>
<dbReference type="InterPro" id="IPR036508">
    <property type="entry name" value="Chitin-bd_dom_sf"/>
</dbReference>
<organism evidence="3">
    <name type="scientific">Phragmatopoma lapidosa</name>
    <dbReference type="NCBI Taxonomy" id="341668"/>
    <lineage>
        <taxon>Eukaryota</taxon>
        <taxon>Metazoa</taxon>
        <taxon>Spiralia</taxon>
        <taxon>Lophotrochozoa</taxon>
        <taxon>Annelida</taxon>
        <taxon>Polychaeta</taxon>
        <taxon>Sedentaria</taxon>
        <taxon>Canalipalpata</taxon>
        <taxon>Sabellida</taxon>
        <taxon>Sabellariidae</taxon>
        <taxon>Phragmatopoma</taxon>
    </lineage>
</organism>
<dbReference type="GO" id="GO:0008061">
    <property type="term" value="F:chitin binding"/>
    <property type="evidence" value="ECO:0007669"/>
    <property type="project" value="InterPro"/>
</dbReference>
<feature type="domain" description="Chitin-binding type-2" evidence="2">
    <location>
        <begin position="80"/>
        <end position="142"/>
    </location>
</feature>
<feature type="domain" description="Chitin-binding type-2" evidence="2">
    <location>
        <begin position="17"/>
        <end position="79"/>
    </location>
</feature>
<evidence type="ECO:0000313" key="3">
    <source>
        <dbReference type="EMBL" id="AIU94780.1"/>
    </source>
</evidence>
<evidence type="ECO:0000259" key="2">
    <source>
        <dbReference type="PROSITE" id="PS50940"/>
    </source>
</evidence>
<feature type="signal peptide" evidence="1">
    <location>
        <begin position="1"/>
        <end position="15"/>
    </location>
</feature>
<dbReference type="Pfam" id="PF01607">
    <property type="entry name" value="CBM_14"/>
    <property type="match status" value="2"/>
</dbReference>
<dbReference type="AlphaFoldDB" id="A0A0A0R225"/>